<reference evidence="3 4" key="1">
    <citation type="submission" date="2013-03" db="EMBL/GenBank/DDBJ databases">
        <authorList>
            <person name="Fiebig A."/>
            <person name="Goeker M."/>
            <person name="Klenk H.-P.P."/>
        </authorList>
    </citation>
    <scope>NUCLEOTIDE SEQUENCE [LARGE SCALE GENOMIC DNA]</scope>
    <source>
        <strain evidence="3 4">DSM 17492</strain>
    </source>
</reference>
<evidence type="ECO:0000313" key="3">
    <source>
        <dbReference type="EMBL" id="EYD73174.1"/>
    </source>
</evidence>
<dbReference type="PANTHER" id="PTHR35562:SF2">
    <property type="entry name" value="DNA ENDONUCLEASE SMRA-RELATED"/>
    <property type="match status" value="1"/>
</dbReference>
<feature type="domain" description="Smr" evidence="2">
    <location>
        <begin position="106"/>
        <end position="196"/>
    </location>
</feature>
<dbReference type="AlphaFoldDB" id="A0A017HHA9"/>
<dbReference type="EMBL" id="APGJ01000003">
    <property type="protein sequence ID" value="EYD73174.1"/>
    <property type="molecule type" value="Genomic_DNA"/>
</dbReference>
<dbReference type="HOGENOM" id="CLU_055978_2_1_5"/>
<name>A0A017HHA9_9RHOB</name>
<protein>
    <submittedName>
        <fullName evidence="3">SMR/MUTS family protein</fullName>
    </submittedName>
</protein>
<dbReference type="OrthoDB" id="7165597at2"/>
<dbReference type="Pfam" id="PF01713">
    <property type="entry name" value="Smr"/>
    <property type="match status" value="1"/>
</dbReference>
<dbReference type="STRING" id="1122180.Lokhon_00700"/>
<accession>A0A017HHA9</accession>
<dbReference type="SMART" id="SM00463">
    <property type="entry name" value="SMR"/>
    <property type="match status" value="1"/>
</dbReference>
<dbReference type="InterPro" id="IPR036063">
    <property type="entry name" value="Smr_dom_sf"/>
</dbReference>
<dbReference type="InterPro" id="IPR002625">
    <property type="entry name" value="Smr_dom"/>
</dbReference>
<dbReference type="eggNOG" id="COG2840">
    <property type="taxonomic scope" value="Bacteria"/>
</dbReference>
<dbReference type="Proteomes" id="UP000025047">
    <property type="component" value="Unassembled WGS sequence"/>
</dbReference>
<feature type="compositionally biased region" description="Basic and acidic residues" evidence="1">
    <location>
        <begin position="62"/>
        <end position="71"/>
    </location>
</feature>
<dbReference type="PATRIC" id="fig|1122180.6.peg.699"/>
<dbReference type="RefSeq" id="WP_017927798.1">
    <property type="nucleotide sequence ID" value="NZ_KB822996.1"/>
</dbReference>
<dbReference type="Gene3D" id="3.30.1370.110">
    <property type="match status" value="1"/>
</dbReference>
<proteinExistence type="predicted"/>
<evidence type="ECO:0000313" key="4">
    <source>
        <dbReference type="Proteomes" id="UP000025047"/>
    </source>
</evidence>
<comment type="caution">
    <text evidence="3">The sequence shown here is derived from an EMBL/GenBank/DDBJ whole genome shotgun (WGS) entry which is preliminary data.</text>
</comment>
<organism evidence="3 4">
    <name type="scientific">Limimaricola hongkongensis DSM 17492</name>
    <dbReference type="NCBI Taxonomy" id="1122180"/>
    <lineage>
        <taxon>Bacteria</taxon>
        <taxon>Pseudomonadati</taxon>
        <taxon>Pseudomonadota</taxon>
        <taxon>Alphaproteobacteria</taxon>
        <taxon>Rhodobacterales</taxon>
        <taxon>Paracoccaceae</taxon>
        <taxon>Limimaricola</taxon>
    </lineage>
</organism>
<sequence>MPRKPRHLSPDERALWDSVARQAAPMHKRRAPSEAKQAPKTPAPAPPDPAGTAPLPQFKVGQKADPKRPDDLLPGLRDRLRRAPVAMDAKAHGKMTRGKLRPEARLDLHGMTLSEAHPELVAFILSSQAMGRRLVLVITGKGRERDYEAPMPVRHGVLRHQVPQWLGLSPLRQAVLQITPAHIRHGGEGAYYVYLRRAR</sequence>
<evidence type="ECO:0000259" key="2">
    <source>
        <dbReference type="PROSITE" id="PS50828"/>
    </source>
</evidence>
<keyword evidence="4" id="KW-1185">Reference proteome</keyword>
<dbReference type="SUPFAM" id="SSF160443">
    <property type="entry name" value="SMR domain-like"/>
    <property type="match status" value="1"/>
</dbReference>
<feature type="region of interest" description="Disordered" evidence="1">
    <location>
        <begin position="1"/>
        <end position="75"/>
    </location>
</feature>
<dbReference type="PANTHER" id="PTHR35562">
    <property type="entry name" value="DNA ENDONUCLEASE SMRA-RELATED"/>
    <property type="match status" value="1"/>
</dbReference>
<evidence type="ECO:0000256" key="1">
    <source>
        <dbReference type="SAM" id="MobiDB-lite"/>
    </source>
</evidence>
<gene>
    <name evidence="3" type="ORF">Lokhon_00700</name>
</gene>
<dbReference type="PROSITE" id="PS50828">
    <property type="entry name" value="SMR"/>
    <property type="match status" value="1"/>
</dbReference>